<dbReference type="PANTHER" id="PTHR11070:SF45">
    <property type="entry name" value="DNA 3'-5' HELICASE"/>
    <property type="match status" value="1"/>
</dbReference>
<proteinExistence type="predicted"/>
<dbReference type="InterPro" id="IPR027417">
    <property type="entry name" value="P-loop_NTPase"/>
</dbReference>
<sequence>MTAVHPEVEEEQVFVDRAYALFDKGLADTERSVGEYRPQHASTARALQRALDILRDSRGSGQLVFGKMQRDGETSYIGRRRVRDEDYNPVVIGWHAPAAQPFYEASPGEPRDLSLKRVFTEEQRRLVRMFDEISLVAAADAATDGLGELAISDALLNELERSRDGAMREVVATIQAEQFQIVRHPLDGVVVVQGGPGTGKTVVGLHRAAWLAFNYPQLRRAGILVVAPSTTFLTYVSGVLPSLDVTDVDQVEIQALYAGEARVVGADPPEAARVKGTESMAVLIRRALEARVGWGDDDLVLSLGADRIRVSAEDLHRLLDEARMRDLPYAEGRDFVRNALAALAANKHREDQQALGRPVRANEATIRRLSAFANAVDRMWPSFTPEEFLRSLYGTQSWLVAAAEGVMTVDERARLFRPVTDSVANEPWTEADLYCLDEVAGLLSRDRLTYGHIVVDEAQDLSPMQARALARRCPSSSFTVLGDLAQATGLWVRDSWAELTAHLSDGSESQAEFSLSIGYRVPAPVLDLAARQLPLASPDLVPPRSIRDGLGPPFVVYTEAEVLADTVVHQAATTTEGGLSTAVIVADPWFDEYLQVLTEGGLVPGDGRDGDFSRDVTLVPASQSRGLEFDAVLLVEPAAIAREADQGPRQLYVTMTRCTQRLGVVHAEPLPPGFEAYRAAPAASADEPETRPLSEDSDSGSRHRRETLGPDHDRMDDLAVLIDRLSKSDREMVHALVRRLLTDAEQEHDEGNCTQ</sequence>
<accession>A0ABS7RQV1</accession>
<dbReference type="EMBL" id="JAIEZQ010000002">
    <property type="protein sequence ID" value="MBY9075967.1"/>
    <property type="molecule type" value="Genomic_DNA"/>
</dbReference>
<evidence type="ECO:0000259" key="7">
    <source>
        <dbReference type="PROSITE" id="PS51198"/>
    </source>
</evidence>
<reference evidence="8 9" key="1">
    <citation type="submission" date="2021-08" db="EMBL/GenBank/DDBJ databases">
        <title>Nocardioides bacterium WL0053 sp. nov., isolated from the sediment.</title>
        <authorList>
            <person name="Wang L."/>
            <person name="Zhang D."/>
            <person name="Zhang A."/>
        </authorList>
    </citation>
    <scope>NUCLEOTIDE SEQUENCE [LARGE SCALE GENOMIC DNA]</scope>
    <source>
        <strain evidence="8 9">WL0053</strain>
    </source>
</reference>
<name>A0ABS7RQV1_9ACTN</name>
<protein>
    <submittedName>
        <fullName evidence="8">AAA family ATPase</fullName>
    </submittedName>
</protein>
<keyword evidence="2 5" id="KW-0378">Hydrolase</keyword>
<dbReference type="PANTHER" id="PTHR11070">
    <property type="entry name" value="UVRD / RECB / PCRA DNA HELICASE FAMILY MEMBER"/>
    <property type="match status" value="1"/>
</dbReference>
<dbReference type="PROSITE" id="PS51198">
    <property type="entry name" value="UVRD_HELICASE_ATP_BIND"/>
    <property type="match status" value="1"/>
</dbReference>
<comment type="caution">
    <text evidence="8">The sequence shown here is derived from an EMBL/GenBank/DDBJ whole genome shotgun (WGS) entry which is preliminary data.</text>
</comment>
<dbReference type="InterPro" id="IPR000212">
    <property type="entry name" value="DNA_helicase_UvrD/REP"/>
</dbReference>
<evidence type="ECO:0000313" key="8">
    <source>
        <dbReference type="EMBL" id="MBY9075967.1"/>
    </source>
</evidence>
<feature type="region of interest" description="Disordered" evidence="6">
    <location>
        <begin position="680"/>
        <end position="712"/>
    </location>
</feature>
<feature type="domain" description="UvrD-like helicase ATP-binding" evidence="7">
    <location>
        <begin position="173"/>
        <end position="522"/>
    </location>
</feature>
<dbReference type="Gene3D" id="3.40.50.300">
    <property type="entry name" value="P-loop containing nucleotide triphosphate hydrolases"/>
    <property type="match status" value="2"/>
</dbReference>
<dbReference type="SUPFAM" id="SSF52540">
    <property type="entry name" value="P-loop containing nucleoside triphosphate hydrolases"/>
    <property type="match status" value="1"/>
</dbReference>
<keyword evidence="9" id="KW-1185">Reference proteome</keyword>
<evidence type="ECO:0000256" key="4">
    <source>
        <dbReference type="ARBA" id="ARBA00022840"/>
    </source>
</evidence>
<keyword evidence="1 5" id="KW-0547">Nucleotide-binding</keyword>
<evidence type="ECO:0000256" key="2">
    <source>
        <dbReference type="ARBA" id="ARBA00022801"/>
    </source>
</evidence>
<evidence type="ECO:0000256" key="3">
    <source>
        <dbReference type="ARBA" id="ARBA00022806"/>
    </source>
</evidence>
<evidence type="ECO:0000313" key="9">
    <source>
        <dbReference type="Proteomes" id="UP000754710"/>
    </source>
</evidence>
<gene>
    <name evidence="8" type="ORF">K1X13_14125</name>
</gene>
<keyword evidence="4 5" id="KW-0067">ATP-binding</keyword>
<evidence type="ECO:0000256" key="5">
    <source>
        <dbReference type="PROSITE-ProRule" id="PRU00560"/>
    </source>
</evidence>
<dbReference type="InterPro" id="IPR014016">
    <property type="entry name" value="UvrD-like_ATP-bd"/>
</dbReference>
<feature type="binding site" evidence="5">
    <location>
        <begin position="194"/>
        <end position="201"/>
    </location>
    <ligand>
        <name>ATP</name>
        <dbReference type="ChEBI" id="CHEBI:30616"/>
    </ligand>
</feature>
<evidence type="ECO:0000256" key="1">
    <source>
        <dbReference type="ARBA" id="ARBA00022741"/>
    </source>
</evidence>
<organism evidence="8 9">
    <name type="scientific">Nocardioides jiangsuensis</name>
    <dbReference type="NCBI Taxonomy" id="2866161"/>
    <lineage>
        <taxon>Bacteria</taxon>
        <taxon>Bacillati</taxon>
        <taxon>Actinomycetota</taxon>
        <taxon>Actinomycetes</taxon>
        <taxon>Propionibacteriales</taxon>
        <taxon>Nocardioidaceae</taxon>
        <taxon>Nocardioides</taxon>
    </lineage>
</organism>
<keyword evidence="3 5" id="KW-0347">Helicase</keyword>
<evidence type="ECO:0000256" key="6">
    <source>
        <dbReference type="SAM" id="MobiDB-lite"/>
    </source>
</evidence>
<dbReference type="Proteomes" id="UP000754710">
    <property type="component" value="Unassembled WGS sequence"/>
</dbReference>
<dbReference type="RefSeq" id="WP_221025656.1">
    <property type="nucleotide sequence ID" value="NZ_JAIEZQ010000002.1"/>
</dbReference>